<protein>
    <submittedName>
        <fullName evidence="1">Uncharacterized protein</fullName>
    </submittedName>
</protein>
<name>A0A2P2L834_RHIMU</name>
<evidence type="ECO:0000313" key="1">
    <source>
        <dbReference type="EMBL" id="MBX14141.1"/>
    </source>
</evidence>
<sequence length="33" mass="3581">MMILMVSQAERTEGAIHAIQAVHIAFTPVGINM</sequence>
<reference evidence="1" key="1">
    <citation type="submission" date="2018-02" db="EMBL/GenBank/DDBJ databases">
        <title>Rhizophora mucronata_Transcriptome.</title>
        <authorList>
            <person name="Meera S.P."/>
            <person name="Sreeshan A."/>
            <person name="Augustine A."/>
        </authorList>
    </citation>
    <scope>NUCLEOTIDE SEQUENCE</scope>
    <source>
        <tissue evidence="1">Leaf</tissue>
    </source>
</reference>
<organism evidence="1">
    <name type="scientific">Rhizophora mucronata</name>
    <name type="common">Asiatic mangrove</name>
    <dbReference type="NCBI Taxonomy" id="61149"/>
    <lineage>
        <taxon>Eukaryota</taxon>
        <taxon>Viridiplantae</taxon>
        <taxon>Streptophyta</taxon>
        <taxon>Embryophyta</taxon>
        <taxon>Tracheophyta</taxon>
        <taxon>Spermatophyta</taxon>
        <taxon>Magnoliopsida</taxon>
        <taxon>eudicotyledons</taxon>
        <taxon>Gunneridae</taxon>
        <taxon>Pentapetalae</taxon>
        <taxon>rosids</taxon>
        <taxon>fabids</taxon>
        <taxon>Malpighiales</taxon>
        <taxon>Rhizophoraceae</taxon>
        <taxon>Rhizophora</taxon>
    </lineage>
</organism>
<dbReference type="EMBL" id="GGEC01033657">
    <property type="protein sequence ID" value="MBX14141.1"/>
    <property type="molecule type" value="Transcribed_RNA"/>
</dbReference>
<proteinExistence type="predicted"/>
<accession>A0A2P2L834</accession>
<dbReference type="AlphaFoldDB" id="A0A2P2L834"/>